<dbReference type="SUPFAM" id="SSF48452">
    <property type="entry name" value="TPR-like"/>
    <property type="match status" value="1"/>
</dbReference>
<dbReference type="CDD" id="cd02511">
    <property type="entry name" value="Beta4Glucosyltransferase"/>
    <property type="match status" value="1"/>
</dbReference>
<evidence type="ECO:0000256" key="1">
    <source>
        <dbReference type="PROSITE-ProRule" id="PRU00339"/>
    </source>
</evidence>
<evidence type="ECO:0000259" key="2">
    <source>
        <dbReference type="Pfam" id="PF00535"/>
    </source>
</evidence>
<name>A0A2T2X723_9FIRM</name>
<dbReference type="AlphaFoldDB" id="A0A2T2X723"/>
<dbReference type="EMBL" id="PXYW01000083">
    <property type="protein sequence ID" value="PSR30275.1"/>
    <property type="molecule type" value="Genomic_DNA"/>
</dbReference>
<dbReference type="InterPro" id="IPR029044">
    <property type="entry name" value="Nucleotide-diphossugar_trans"/>
</dbReference>
<dbReference type="SUPFAM" id="SSF53448">
    <property type="entry name" value="Nucleotide-diphospho-sugar transferases"/>
    <property type="match status" value="1"/>
</dbReference>
<evidence type="ECO:0000313" key="4">
    <source>
        <dbReference type="Proteomes" id="UP000242972"/>
    </source>
</evidence>
<dbReference type="InterPro" id="IPR011990">
    <property type="entry name" value="TPR-like_helical_dom_sf"/>
</dbReference>
<protein>
    <submittedName>
        <fullName evidence="3">Glycosyl transferase family 2</fullName>
    </submittedName>
</protein>
<dbReference type="SMART" id="SM00028">
    <property type="entry name" value="TPR"/>
    <property type="match status" value="4"/>
</dbReference>
<dbReference type="PROSITE" id="PS50005">
    <property type="entry name" value="TPR"/>
    <property type="match status" value="1"/>
</dbReference>
<dbReference type="GO" id="GO:0016740">
    <property type="term" value="F:transferase activity"/>
    <property type="evidence" value="ECO:0007669"/>
    <property type="project" value="UniProtKB-KW"/>
</dbReference>
<sequence>MDNLLTLSMIVKNEEQFLPQCLASVKDIVDDMVIVDTGSTDHTMEIAHDFGARVIQIDWPNDFARARNVGLDAVKTPWILVMDADEELVAEDIPVLKNAIQKPTADAYNVRIVSVMERAEDISESYVTRIFRSHPDVRFEGAIHEQVFYSLARAKQSLVSLNLRLIHKGYLSSVFNARNKADRNLELLELHVAKNPEDGYMLWQLGQSYVGAGQYDKALAAINRSLKRLPLDNPIRVLALMTQARALFHAKMPKKALRVLEQSLALYPAYTDFRYLEGTILMDLEQWDKAHEAFQDCLKLGEPQGFLMTETGVGGFKALFRLAQVALAQKDSKQALAYLLMAIRTQPNYRHAWQSVASLMMGAPIAQLFQTLSLAIPRDTIIASLKSWPSRNVDEQHLLEYAEQYGATPQS</sequence>
<proteinExistence type="predicted"/>
<dbReference type="InterPro" id="IPR019734">
    <property type="entry name" value="TPR_rpt"/>
</dbReference>
<dbReference type="Gene3D" id="1.25.40.10">
    <property type="entry name" value="Tetratricopeptide repeat domain"/>
    <property type="match status" value="1"/>
</dbReference>
<dbReference type="Pfam" id="PF00535">
    <property type="entry name" value="Glycos_transf_2"/>
    <property type="match status" value="1"/>
</dbReference>
<evidence type="ECO:0000313" key="3">
    <source>
        <dbReference type="EMBL" id="PSR30275.1"/>
    </source>
</evidence>
<dbReference type="Proteomes" id="UP000242972">
    <property type="component" value="Unassembled WGS sequence"/>
</dbReference>
<dbReference type="Pfam" id="PF13432">
    <property type="entry name" value="TPR_16"/>
    <property type="match status" value="2"/>
</dbReference>
<dbReference type="Gene3D" id="3.90.550.10">
    <property type="entry name" value="Spore Coat Polysaccharide Biosynthesis Protein SpsA, Chain A"/>
    <property type="match status" value="1"/>
</dbReference>
<comment type="caution">
    <text evidence="3">The sequence shown here is derived from an EMBL/GenBank/DDBJ whole genome shotgun (WGS) entry which is preliminary data.</text>
</comment>
<reference evidence="3 4" key="1">
    <citation type="journal article" date="2014" name="BMC Genomics">
        <title>Comparison of environmental and isolate Sulfobacillus genomes reveals diverse carbon, sulfur, nitrogen, and hydrogen metabolisms.</title>
        <authorList>
            <person name="Justice N.B."/>
            <person name="Norman A."/>
            <person name="Brown C.T."/>
            <person name="Singh A."/>
            <person name="Thomas B.C."/>
            <person name="Banfield J.F."/>
        </authorList>
    </citation>
    <scope>NUCLEOTIDE SEQUENCE [LARGE SCALE GENOMIC DNA]</scope>
    <source>
        <strain evidence="3">AMDSBA4</strain>
    </source>
</reference>
<feature type="repeat" description="TPR" evidence="1">
    <location>
        <begin position="199"/>
        <end position="232"/>
    </location>
</feature>
<gene>
    <name evidence="3" type="ORF">C7B46_18140</name>
</gene>
<feature type="domain" description="Glycosyltransferase 2-like" evidence="2">
    <location>
        <begin position="9"/>
        <end position="117"/>
    </location>
</feature>
<dbReference type="PANTHER" id="PTHR43630">
    <property type="entry name" value="POLY-BETA-1,6-N-ACETYL-D-GLUCOSAMINE SYNTHASE"/>
    <property type="match status" value="1"/>
</dbReference>
<dbReference type="InterPro" id="IPR001173">
    <property type="entry name" value="Glyco_trans_2-like"/>
</dbReference>
<accession>A0A2T2X723</accession>
<dbReference type="PANTHER" id="PTHR43630:SF2">
    <property type="entry name" value="GLYCOSYLTRANSFERASE"/>
    <property type="match status" value="1"/>
</dbReference>
<organism evidence="3 4">
    <name type="scientific">Sulfobacillus benefaciens</name>
    <dbReference type="NCBI Taxonomy" id="453960"/>
    <lineage>
        <taxon>Bacteria</taxon>
        <taxon>Bacillati</taxon>
        <taxon>Bacillota</taxon>
        <taxon>Clostridia</taxon>
        <taxon>Eubacteriales</taxon>
        <taxon>Clostridiales Family XVII. Incertae Sedis</taxon>
        <taxon>Sulfobacillus</taxon>
    </lineage>
</organism>
<keyword evidence="3" id="KW-0808">Transferase</keyword>
<keyword evidence="1" id="KW-0802">TPR repeat</keyword>